<feature type="transmembrane region" description="Helical" evidence="1">
    <location>
        <begin position="124"/>
        <end position="148"/>
    </location>
</feature>
<dbReference type="EMBL" id="AP023322">
    <property type="protein sequence ID" value="BCI63909.1"/>
    <property type="molecule type" value="Genomic_DNA"/>
</dbReference>
<keyword evidence="1" id="KW-0472">Membrane</keyword>
<keyword evidence="4" id="KW-1185">Reference proteome</keyword>
<dbReference type="Pfam" id="PF09335">
    <property type="entry name" value="VTT_dom"/>
    <property type="match status" value="1"/>
</dbReference>
<dbReference type="PANTHER" id="PTHR42709:SF4">
    <property type="entry name" value="INNER MEMBRANE PROTEIN YQAA"/>
    <property type="match status" value="1"/>
</dbReference>
<sequence length="153" mass="16993">MEFIAGLSEWGYIGLFLSAFLSGSIIPLSSEVVLGILLVAGFHPWGCLLTATAGNWLGGVTCYYIGHLGKIEWIEKYLRIKHEKLEKTQKWLQGKGALMAFFVFLPGVGDLIIVGLGLMRANVLLVNISMLIGKFLRYYLIIIGVDYFSSFIQ</sequence>
<evidence type="ECO:0000259" key="2">
    <source>
        <dbReference type="Pfam" id="PF09335"/>
    </source>
</evidence>
<dbReference type="Proteomes" id="UP000594042">
    <property type="component" value="Chromosome"/>
</dbReference>
<dbReference type="AlphaFoldDB" id="A0A7G1HW37"/>
<accession>A0A7G1HW37</accession>
<evidence type="ECO:0000313" key="3">
    <source>
        <dbReference type="EMBL" id="BCI63909.1"/>
    </source>
</evidence>
<protein>
    <submittedName>
        <fullName evidence="3">Membrane protein</fullName>
    </submittedName>
</protein>
<proteinExistence type="predicted"/>
<feature type="transmembrane region" description="Helical" evidence="1">
    <location>
        <begin position="97"/>
        <end position="118"/>
    </location>
</feature>
<feature type="transmembrane region" description="Helical" evidence="1">
    <location>
        <begin position="12"/>
        <end position="42"/>
    </location>
</feature>
<gene>
    <name evidence="3" type="ORF">Cop2CBH44_22620</name>
</gene>
<evidence type="ECO:0000313" key="4">
    <source>
        <dbReference type="Proteomes" id="UP000594042"/>
    </source>
</evidence>
<keyword evidence="1" id="KW-0812">Transmembrane</keyword>
<reference evidence="4" key="1">
    <citation type="submission" date="2020-07" db="EMBL/GenBank/DDBJ databases">
        <title>Complete genome sequencing of Coprobacter sp. strain 2CBH44.</title>
        <authorList>
            <person name="Sakamoto M."/>
            <person name="Murakami T."/>
            <person name="Mori H."/>
        </authorList>
    </citation>
    <scope>NUCLEOTIDE SEQUENCE [LARGE SCALE GENOMIC DNA]</scope>
    <source>
        <strain evidence="4">2CBH44</strain>
    </source>
</reference>
<dbReference type="KEGG" id="copr:Cop2CBH44_22620"/>
<keyword evidence="1" id="KW-1133">Transmembrane helix</keyword>
<evidence type="ECO:0000256" key="1">
    <source>
        <dbReference type="SAM" id="Phobius"/>
    </source>
</evidence>
<organism evidence="3 4">
    <name type="scientific">Coprobacter secundus subsp. similis</name>
    <dbReference type="NCBI Taxonomy" id="2751153"/>
    <lineage>
        <taxon>Bacteria</taxon>
        <taxon>Pseudomonadati</taxon>
        <taxon>Bacteroidota</taxon>
        <taxon>Bacteroidia</taxon>
        <taxon>Bacteroidales</taxon>
        <taxon>Barnesiellaceae</taxon>
        <taxon>Coprobacter</taxon>
    </lineage>
</organism>
<dbReference type="InterPro" id="IPR051311">
    <property type="entry name" value="DedA_domain"/>
</dbReference>
<feature type="domain" description="VTT" evidence="2">
    <location>
        <begin position="30"/>
        <end position="142"/>
    </location>
</feature>
<dbReference type="RefSeq" id="WP_021931710.1">
    <property type="nucleotide sequence ID" value="NZ_AP023322.1"/>
</dbReference>
<name>A0A7G1HW37_9BACT</name>
<dbReference type="InterPro" id="IPR032816">
    <property type="entry name" value="VTT_dom"/>
</dbReference>
<dbReference type="PANTHER" id="PTHR42709">
    <property type="entry name" value="ALKALINE PHOSPHATASE LIKE PROTEIN"/>
    <property type="match status" value="1"/>
</dbReference>